<protein>
    <submittedName>
        <fullName evidence="1">Uncharacterized protein</fullName>
    </submittedName>
</protein>
<comment type="caution">
    <text evidence="1">The sequence shown here is derived from an EMBL/GenBank/DDBJ whole genome shotgun (WGS) entry which is preliminary data.</text>
</comment>
<keyword evidence="2" id="KW-1185">Reference proteome</keyword>
<evidence type="ECO:0000313" key="2">
    <source>
        <dbReference type="Proteomes" id="UP000821865"/>
    </source>
</evidence>
<evidence type="ECO:0000313" key="1">
    <source>
        <dbReference type="EMBL" id="KAH7949216.1"/>
    </source>
</evidence>
<sequence length="173" mass="19618">MDSKQPASTSPLFTASTMTFASSPPPFLIPGTPAVPWLTWKRSFHTFLQAAGGETLPEERKKAVLLSNLGFESQRLCYDLTSQVDPDTLQFQDIIRLLNKHYEYSSNSLVHRIIFRVQRQQSGESVQEFVTSLHRLAQPACSALGTTSRSATKFSKESRLQKYVRDFFTRDHC</sequence>
<dbReference type="EMBL" id="CM023474">
    <property type="protein sequence ID" value="KAH7949216.1"/>
    <property type="molecule type" value="Genomic_DNA"/>
</dbReference>
<organism evidence="1 2">
    <name type="scientific">Dermacentor silvarum</name>
    <name type="common">Tick</name>
    <dbReference type="NCBI Taxonomy" id="543639"/>
    <lineage>
        <taxon>Eukaryota</taxon>
        <taxon>Metazoa</taxon>
        <taxon>Ecdysozoa</taxon>
        <taxon>Arthropoda</taxon>
        <taxon>Chelicerata</taxon>
        <taxon>Arachnida</taxon>
        <taxon>Acari</taxon>
        <taxon>Parasitiformes</taxon>
        <taxon>Ixodida</taxon>
        <taxon>Ixodoidea</taxon>
        <taxon>Ixodidae</taxon>
        <taxon>Rhipicephalinae</taxon>
        <taxon>Dermacentor</taxon>
    </lineage>
</organism>
<dbReference type="Proteomes" id="UP000821865">
    <property type="component" value="Chromosome 5"/>
</dbReference>
<proteinExistence type="predicted"/>
<reference evidence="1" key="1">
    <citation type="submission" date="2020-05" db="EMBL/GenBank/DDBJ databases">
        <title>Large-scale comparative analyses of tick genomes elucidate their genetic diversity and vector capacities.</title>
        <authorList>
            <person name="Jia N."/>
            <person name="Wang J."/>
            <person name="Shi W."/>
            <person name="Du L."/>
            <person name="Sun Y."/>
            <person name="Zhan W."/>
            <person name="Jiang J."/>
            <person name="Wang Q."/>
            <person name="Zhang B."/>
            <person name="Ji P."/>
            <person name="Sakyi L.B."/>
            <person name="Cui X."/>
            <person name="Yuan T."/>
            <person name="Jiang B."/>
            <person name="Yang W."/>
            <person name="Lam T.T.-Y."/>
            <person name="Chang Q."/>
            <person name="Ding S."/>
            <person name="Wang X."/>
            <person name="Zhu J."/>
            <person name="Ruan X."/>
            <person name="Zhao L."/>
            <person name="Wei J."/>
            <person name="Que T."/>
            <person name="Du C."/>
            <person name="Cheng J."/>
            <person name="Dai P."/>
            <person name="Han X."/>
            <person name="Huang E."/>
            <person name="Gao Y."/>
            <person name="Liu J."/>
            <person name="Shao H."/>
            <person name="Ye R."/>
            <person name="Li L."/>
            <person name="Wei W."/>
            <person name="Wang X."/>
            <person name="Wang C."/>
            <person name="Yang T."/>
            <person name="Huo Q."/>
            <person name="Li W."/>
            <person name="Guo W."/>
            <person name="Chen H."/>
            <person name="Zhou L."/>
            <person name="Ni X."/>
            <person name="Tian J."/>
            <person name="Zhou Y."/>
            <person name="Sheng Y."/>
            <person name="Liu T."/>
            <person name="Pan Y."/>
            <person name="Xia L."/>
            <person name="Li J."/>
            <person name="Zhao F."/>
            <person name="Cao W."/>
        </authorList>
    </citation>
    <scope>NUCLEOTIDE SEQUENCE</scope>
    <source>
        <strain evidence="1">Dsil-2018</strain>
    </source>
</reference>
<accession>A0ACB8CQ76</accession>
<gene>
    <name evidence="1" type="ORF">HPB49_006394</name>
</gene>
<name>A0ACB8CQ76_DERSI</name>